<gene>
    <name evidence="1" type="ORF">UFOVP713_62</name>
</gene>
<name>A0A6J5NNB9_9CAUD</name>
<organism evidence="1">
    <name type="scientific">uncultured Caudovirales phage</name>
    <dbReference type="NCBI Taxonomy" id="2100421"/>
    <lineage>
        <taxon>Viruses</taxon>
        <taxon>Duplodnaviria</taxon>
        <taxon>Heunggongvirae</taxon>
        <taxon>Uroviricota</taxon>
        <taxon>Caudoviricetes</taxon>
        <taxon>Peduoviridae</taxon>
        <taxon>Maltschvirus</taxon>
        <taxon>Maltschvirus maltsch</taxon>
    </lineage>
</organism>
<protein>
    <submittedName>
        <fullName evidence="1">Uncharacterized protein</fullName>
    </submittedName>
</protein>
<dbReference type="EMBL" id="LR796676">
    <property type="protein sequence ID" value="CAB4159206.1"/>
    <property type="molecule type" value="Genomic_DNA"/>
</dbReference>
<accession>A0A6J5NNB9</accession>
<proteinExistence type="predicted"/>
<reference evidence="1" key="1">
    <citation type="submission" date="2020-04" db="EMBL/GenBank/DDBJ databases">
        <authorList>
            <person name="Chiriac C."/>
            <person name="Salcher M."/>
            <person name="Ghai R."/>
            <person name="Kavagutti S V."/>
        </authorList>
    </citation>
    <scope>NUCLEOTIDE SEQUENCE</scope>
</reference>
<sequence length="83" mass="9201">MSEPKKIRTTGEGCVNEHDVVYLSKRPKIKYRVQSYAGPIIRTMVHVTAAFKPMLADTVTGTLYDPKTGRSNSPNLILIGPLK</sequence>
<evidence type="ECO:0000313" key="1">
    <source>
        <dbReference type="EMBL" id="CAB4159206.1"/>
    </source>
</evidence>